<evidence type="ECO:0000313" key="2">
    <source>
        <dbReference type="Proteomes" id="UP000291562"/>
    </source>
</evidence>
<dbReference type="Pfam" id="PF13641">
    <property type="entry name" value="Glyco_tranf_2_3"/>
    <property type="match status" value="1"/>
</dbReference>
<dbReference type="PANTHER" id="PTHR43179">
    <property type="entry name" value="RHAMNOSYLTRANSFERASE WBBL"/>
    <property type="match status" value="1"/>
</dbReference>
<dbReference type="EMBL" id="CP035704">
    <property type="protein sequence ID" value="QBB71851.1"/>
    <property type="molecule type" value="Genomic_DNA"/>
</dbReference>
<keyword evidence="2" id="KW-1185">Reference proteome</keyword>
<gene>
    <name evidence="1" type="ORF">ELE36_16640</name>
</gene>
<accession>A0A411HMZ6</accession>
<dbReference type="Proteomes" id="UP000291562">
    <property type="component" value="Chromosome"/>
</dbReference>
<evidence type="ECO:0000313" key="1">
    <source>
        <dbReference type="EMBL" id="QBB71851.1"/>
    </source>
</evidence>
<dbReference type="KEGG" id="xbc:ELE36_16640"/>
<dbReference type="InterPro" id="IPR029044">
    <property type="entry name" value="Nucleotide-diphossugar_trans"/>
</dbReference>
<dbReference type="AlphaFoldDB" id="A0A411HMZ6"/>
<dbReference type="Gene3D" id="3.90.550.10">
    <property type="entry name" value="Spore Coat Polysaccharide Biosynthesis Protein SpsA, Chain A"/>
    <property type="match status" value="1"/>
</dbReference>
<protein>
    <submittedName>
        <fullName evidence="1">Glycosyltransferase family 2 protein</fullName>
    </submittedName>
</protein>
<dbReference type="RefSeq" id="WP_129835267.1">
    <property type="nucleotide sequence ID" value="NZ_CP035704.1"/>
</dbReference>
<reference evidence="1 2" key="1">
    <citation type="submission" date="2019-01" db="EMBL/GenBank/DDBJ databases">
        <title>Pseudolysobacter antarctica gen. nov., sp. nov., isolated from Fildes Peninsula, Antarctica.</title>
        <authorList>
            <person name="Wei Z."/>
            <person name="Peng F."/>
        </authorList>
    </citation>
    <scope>NUCLEOTIDE SEQUENCE [LARGE SCALE GENOMIC DNA]</scope>
    <source>
        <strain evidence="1 2">AQ6-296</strain>
    </source>
</reference>
<name>A0A411HMZ6_9GAMM</name>
<sequence>MLAVLIINYRTAQACITCLDALLAQIDAGTRVLLLENGSGDSDKNTLIEYATLHADQIEIEISASNLGFAGGMNLLLERALRDARIDSVLLLNSDTRPIAGFLPAMQRLLNPATRCEMIAARLLRPDDDAIDSLGITLYRSTLASNRKREDEILLGPTGGCALLSRRLLEDLHSTHGEYFDTDFFCYAEDTDLVLRARWLGYQPAYATDALVYHSGSLSSGGAGSDFVLYHGIRNSLWWLIKNAPPGWLLRSLPWFVVLHAGICLRHLRRGRMRVLWRLYRDACRGVPAMRKKRALIRAARRVPASDFSRWVEPRFYERDYVRRAWFELWRKLG</sequence>
<dbReference type="PANTHER" id="PTHR43179:SF11">
    <property type="entry name" value="GLYCOSYL TRANSFERASE"/>
    <property type="match status" value="1"/>
</dbReference>
<dbReference type="GO" id="GO:0016740">
    <property type="term" value="F:transferase activity"/>
    <property type="evidence" value="ECO:0007669"/>
    <property type="project" value="UniProtKB-KW"/>
</dbReference>
<proteinExistence type="predicted"/>
<dbReference type="OrthoDB" id="9771846at2"/>
<organism evidence="1 2">
    <name type="scientific">Pseudolysobacter antarcticus</name>
    <dbReference type="NCBI Taxonomy" id="2511995"/>
    <lineage>
        <taxon>Bacteria</taxon>
        <taxon>Pseudomonadati</taxon>
        <taxon>Pseudomonadota</taxon>
        <taxon>Gammaproteobacteria</taxon>
        <taxon>Lysobacterales</taxon>
        <taxon>Rhodanobacteraceae</taxon>
        <taxon>Pseudolysobacter</taxon>
    </lineage>
</organism>
<dbReference type="SUPFAM" id="SSF53448">
    <property type="entry name" value="Nucleotide-diphospho-sugar transferases"/>
    <property type="match status" value="1"/>
</dbReference>
<keyword evidence="1" id="KW-0808">Transferase</keyword>